<evidence type="ECO:0000313" key="2">
    <source>
        <dbReference type="EMBL" id="VTJ83354.1"/>
    </source>
</evidence>
<feature type="domain" description="Diacylglycerol kinase type I N-terminal" evidence="1">
    <location>
        <begin position="1"/>
        <end position="47"/>
    </location>
</feature>
<dbReference type="InterPro" id="IPR029477">
    <property type="entry name" value="DAG_kinase_typeI_N"/>
</dbReference>
<proteinExistence type="predicted"/>
<protein>
    <recommendedName>
        <fullName evidence="1">Diacylglycerol kinase type I N-terminal domain-containing protein</fullName>
    </recommendedName>
</protein>
<keyword evidence="3" id="KW-1185">Reference proteome</keyword>
<feature type="non-terminal residue" evidence="2">
    <location>
        <position position="1"/>
    </location>
</feature>
<dbReference type="Proteomes" id="UP000335636">
    <property type="component" value="Unassembled WGS sequence"/>
</dbReference>
<dbReference type="Pfam" id="PF14513">
    <property type="entry name" value="DAG_kinase_N"/>
    <property type="match status" value="1"/>
</dbReference>
<evidence type="ECO:0000259" key="1">
    <source>
        <dbReference type="Pfam" id="PF14513"/>
    </source>
</evidence>
<organism evidence="2 3">
    <name type="scientific">Marmota monax</name>
    <name type="common">Woodchuck</name>
    <dbReference type="NCBI Taxonomy" id="9995"/>
    <lineage>
        <taxon>Eukaryota</taxon>
        <taxon>Metazoa</taxon>
        <taxon>Chordata</taxon>
        <taxon>Craniata</taxon>
        <taxon>Vertebrata</taxon>
        <taxon>Euteleostomi</taxon>
        <taxon>Mammalia</taxon>
        <taxon>Eutheria</taxon>
        <taxon>Euarchontoglires</taxon>
        <taxon>Glires</taxon>
        <taxon>Rodentia</taxon>
        <taxon>Sciuromorpha</taxon>
        <taxon>Sciuridae</taxon>
        <taxon>Xerinae</taxon>
        <taxon>Marmotini</taxon>
        <taxon>Marmota</taxon>
    </lineage>
</organism>
<dbReference type="AlphaFoldDB" id="A0A5E4CNF4"/>
<dbReference type="SUPFAM" id="SSF47473">
    <property type="entry name" value="EF-hand"/>
    <property type="match status" value="1"/>
</dbReference>
<comment type="caution">
    <text evidence="2">The sequence shown here is derived from an EMBL/GenBank/DDBJ whole genome shotgun (WGS) entry which is preliminary data.</text>
</comment>
<dbReference type="InterPro" id="IPR011992">
    <property type="entry name" value="EF-hand-dom_pair"/>
</dbReference>
<dbReference type="EMBL" id="CABDUW010001689">
    <property type="protein sequence ID" value="VTJ83354.1"/>
    <property type="molecule type" value="Genomic_DNA"/>
</dbReference>
<accession>A0A5E4CNF4</accession>
<dbReference type="InterPro" id="IPR038199">
    <property type="entry name" value="DGK_typeI_N_sf"/>
</dbReference>
<feature type="non-terminal residue" evidence="2">
    <location>
        <position position="51"/>
    </location>
</feature>
<dbReference type="Gene3D" id="1.10.238.110">
    <property type="entry name" value="Diacylglycerol kinase alpha"/>
    <property type="match status" value="1"/>
</dbReference>
<reference evidence="2" key="1">
    <citation type="submission" date="2019-04" db="EMBL/GenBank/DDBJ databases">
        <authorList>
            <person name="Alioto T."/>
            <person name="Alioto T."/>
        </authorList>
    </citation>
    <scope>NUCLEOTIDE SEQUENCE [LARGE SCALE GENOMIC DNA]</scope>
</reference>
<sequence>TIDFEGFKLFMKTFLEAELPDDFTAHLFMSFSNKFPHSSPMVKSKPALLSG</sequence>
<gene>
    <name evidence="2" type="ORF">MONAX_5E007733</name>
</gene>
<name>A0A5E4CNF4_MARMO</name>
<evidence type="ECO:0000313" key="3">
    <source>
        <dbReference type="Proteomes" id="UP000335636"/>
    </source>
</evidence>